<dbReference type="Gene3D" id="3.40.50.11220">
    <property type="match status" value="1"/>
</dbReference>
<accession>A0A1Y4LAD8</accession>
<dbReference type="InterPro" id="IPR052553">
    <property type="entry name" value="CbiG_hydrolase"/>
</dbReference>
<sequence>MIRAKIISFTARGAQTSSRIAQALYPAHAEQYARGTDRSIKQTNLSRMVQQAMVDCDLIVFVGACGIAVRSCAPYLQGKQYDPAVLVVDENAKFVISLLSGHIGGANALTEQLAQALGAQAVITTATDGRRAFAVDTWAQQNDCTVHEVPRIKHISGAILAGDPVGLHSDFPLEGELPKEIRVNEPATCGIVLSVRTQLQPFAHTLHVIPRVVHLGIGCRRGTSAEQIEAFIAEILDEEHIPFSAIRRVASIDLKQDELGLCMFCKQHNLPFVTYSAHALAQAPGSFTTSNFVQKTVGVDNVCERSAVLSSCGGTILRKKTARDGMTAALAIEDWRAHF</sequence>
<evidence type="ECO:0000313" key="5">
    <source>
        <dbReference type="Proteomes" id="UP000195897"/>
    </source>
</evidence>
<dbReference type="AlphaFoldDB" id="A0A1Y4LAD8"/>
<dbReference type="InterPro" id="IPR002750">
    <property type="entry name" value="CobE/GbiG_C"/>
</dbReference>
<dbReference type="Proteomes" id="UP000195897">
    <property type="component" value="Unassembled WGS sequence"/>
</dbReference>
<protein>
    <recommendedName>
        <fullName evidence="6">Cobalamin biosynthesis protein CbiG</fullName>
    </recommendedName>
</protein>
<dbReference type="PANTHER" id="PTHR37477:SF1">
    <property type="entry name" value="COBALT-PRECORRIN-5A HYDROLASE"/>
    <property type="match status" value="1"/>
</dbReference>
<dbReference type="SUPFAM" id="SSF159664">
    <property type="entry name" value="CobE/GbiG C-terminal domain-like"/>
    <property type="match status" value="1"/>
</dbReference>
<gene>
    <name evidence="4" type="ORF">B5F17_03580</name>
</gene>
<feature type="domain" description="Cobalamin synthesis G N-terminal" evidence="2">
    <location>
        <begin position="48"/>
        <end position="128"/>
    </location>
</feature>
<dbReference type="Gene3D" id="3.30.420.180">
    <property type="entry name" value="CobE/GbiG C-terminal domain"/>
    <property type="match status" value="1"/>
</dbReference>
<dbReference type="InterPro" id="IPR021745">
    <property type="entry name" value="CbiG_mid"/>
</dbReference>
<dbReference type="InterPro" id="IPR038029">
    <property type="entry name" value="GbiG_N_sf"/>
</dbReference>
<evidence type="ECO:0000259" key="3">
    <source>
        <dbReference type="Pfam" id="PF11761"/>
    </source>
</evidence>
<evidence type="ECO:0008006" key="6">
    <source>
        <dbReference type="Google" id="ProtNLM"/>
    </source>
</evidence>
<comment type="caution">
    <text evidence="4">The sequence shown here is derived from an EMBL/GenBank/DDBJ whole genome shotgun (WGS) entry which is preliminary data.</text>
</comment>
<evidence type="ECO:0000313" key="4">
    <source>
        <dbReference type="EMBL" id="OUP53677.1"/>
    </source>
</evidence>
<dbReference type="InterPro" id="IPR036518">
    <property type="entry name" value="CobE/GbiG_C_sf"/>
</dbReference>
<dbReference type="Pfam" id="PF11761">
    <property type="entry name" value="CbiG_mid"/>
    <property type="match status" value="1"/>
</dbReference>
<reference evidence="5" key="1">
    <citation type="submission" date="2017-04" db="EMBL/GenBank/DDBJ databases">
        <title>Function of individual gut microbiota members based on whole genome sequencing of pure cultures obtained from chicken caecum.</title>
        <authorList>
            <person name="Medvecky M."/>
            <person name="Cejkova D."/>
            <person name="Polansky O."/>
            <person name="Karasova D."/>
            <person name="Kubasova T."/>
            <person name="Cizek A."/>
            <person name="Rychlik I."/>
        </authorList>
    </citation>
    <scope>NUCLEOTIDE SEQUENCE [LARGE SCALE GENOMIC DNA]</scope>
    <source>
        <strain evidence="5">An180</strain>
    </source>
</reference>
<evidence type="ECO:0000259" key="2">
    <source>
        <dbReference type="Pfam" id="PF11760"/>
    </source>
</evidence>
<organism evidence="4 5">
    <name type="scientific">Butyricicoccus pullicaecorum</name>
    <dbReference type="NCBI Taxonomy" id="501571"/>
    <lineage>
        <taxon>Bacteria</taxon>
        <taxon>Bacillati</taxon>
        <taxon>Bacillota</taxon>
        <taxon>Clostridia</taxon>
        <taxon>Eubacteriales</taxon>
        <taxon>Butyricicoccaceae</taxon>
        <taxon>Butyricicoccus</taxon>
    </lineage>
</organism>
<dbReference type="SUPFAM" id="SSF159672">
    <property type="entry name" value="CbiG N-terminal domain-like"/>
    <property type="match status" value="1"/>
</dbReference>
<dbReference type="PANTHER" id="PTHR37477">
    <property type="entry name" value="COBALT-PRECORRIN-5A HYDROLASE"/>
    <property type="match status" value="1"/>
</dbReference>
<proteinExistence type="predicted"/>
<dbReference type="Pfam" id="PF11760">
    <property type="entry name" value="CbiG_N"/>
    <property type="match status" value="1"/>
</dbReference>
<feature type="domain" description="CobE/GbiG C-terminal" evidence="1">
    <location>
        <begin position="214"/>
        <end position="331"/>
    </location>
</feature>
<dbReference type="Pfam" id="PF01890">
    <property type="entry name" value="CbiG_C"/>
    <property type="match status" value="1"/>
</dbReference>
<dbReference type="GO" id="GO:0009236">
    <property type="term" value="P:cobalamin biosynthetic process"/>
    <property type="evidence" value="ECO:0007669"/>
    <property type="project" value="InterPro"/>
</dbReference>
<evidence type="ECO:0000259" key="1">
    <source>
        <dbReference type="Pfam" id="PF01890"/>
    </source>
</evidence>
<dbReference type="InterPro" id="IPR021744">
    <property type="entry name" value="CbiG_N"/>
</dbReference>
<feature type="domain" description="Cobalamin biosynthesis central region" evidence="3">
    <location>
        <begin position="133"/>
        <end position="210"/>
    </location>
</feature>
<dbReference type="EMBL" id="NFKK01000003">
    <property type="protein sequence ID" value="OUP53677.1"/>
    <property type="molecule type" value="Genomic_DNA"/>
</dbReference>
<name>A0A1Y4LAD8_9FIRM</name>